<evidence type="ECO:0000256" key="12">
    <source>
        <dbReference type="ARBA" id="ARBA00023136"/>
    </source>
</evidence>
<evidence type="ECO:0000256" key="15">
    <source>
        <dbReference type="SAM" id="Phobius"/>
    </source>
</evidence>
<dbReference type="KEGG" id="fll:EI427_10975"/>
<organism evidence="16 17">
    <name type="scientific">Flammeovirga pectinis</name>
    <dbReference type="NCBI Taxonomy" id="2494373"/>
    <lineage>
        <taxon>Bacteria</taxon>
        <taxon>Pseudomonadati</taxon>
        <taxon>Bacteroidota</taxon>
        <taxon>Cytophagia</taxon>
        <taxon>Cytophagales</taxon>
        <taxon>Flammeovirgaceae</taxon>
        <taxon>Flammeovirga</taxon>
    </lineage>
</organism>
<comment type="similarity">
    <text evidence="2">Belongs to the MerT family.</text>
</comment>
<dbReference type="OrthoDB" id="1493145at2"/>
<dbReference type="GO" id="GO:0015097">
    <property type="term" value="F:mercury ion transmembrane transporter activity"/>
    <property type="evidence" value="ECO:0007669"/>
    <property type="project" value="InterPro"/>
</dbReference>
<sequence>MLLEKYIILPKYWLMKTLFNSVTAVFAALLASTCCVGPLLSIVGLLGISAASLTWLISIKPYLISLSLLLTFYNLYLAYQPKKDTSCYSVNNEHQQLSKTEKQTVYFFQSKTFLWGVAIVTLFTIVLPYINL</sequence>
<evidence type="ECO:0000256" key="13">
    <source>
        <dbReference type="ARBA" id="ARBA00030934"/>
    </source>
</evidence>
<accession>A0A3S9P3F3</accession>
<dbReference type="Proteomes" id="UP000267268">
    <property type="component" value="Chromosome 1"/>
</dbReference>
<proteinExistence type="inferred from homology"/>
<evidence type="ECO:0000256" key="4">
    <source>
        <dbReference type="ARBA" id="ARBA00022448"/>
    </source>
</evidence>
<dbReference type="GO" id="GO:0046872">
    <property type="term" value="F:metal ion binding"/>
    <property type="evidence" value="ECO:0007669"/>
    <property type="project" value="UniProtKB-KW"/>
</dbReference>
<evidence type="ECO:0000256" key="5">
    <source>
        <dbReference type="ARBA" id="ARBA00022466"/>
    </source>
</evidence>
<comment type="function">
    <text evidence="14">Involved in mercury resistance. Probably transfers a mercuric ion from the periplasmic Hg(2+)-binding protein MerP to the cytoplasmic mercuric reductase MerA.</text>
</comment>
<dbReference type="InterPro" id="IPR003457">
    <property type="entry name" value="Transprt_MerT"/>
</dbReference>
<dbReference type="AlphaFoldDB" id="A0A3S9P3F3"/>
<keyword evidence="6" id="KW-1003">Cell membrane</keyword>
<evidence type="ECO:0000256" key="2">
    <source>
        <dbReference type="ARBA" id="ARBA00008224"/>
    </source>
</evidence>
<keyword evidence="5" id="KW-0475">Mercuric resistance</keyword>
<dbReference type="RefSeq" id="WP_126614534.1">
    <property type="nucleotide sequence ID" value="NZ_CP034562.1"/>
</dbReference>
<keyword evidence="9" id="KW-0479">Metal-binding</keyword>
<reference evidence="16 17" key="1">
    <citation type="submission" date="2018-12" db="EMBL/GenBank/DDBJ databases">
        <title>Flammeovirga pectinis sp. nov., isolated from the gut of the Korean scallop, Patinopecten yessoensis.</title>
        <authorList>
            <person name="Bae J.-W."/>
            <person name="Jeong Y.-S."/>
            <person name="Kang W."/>
        </authorList>
    </citation>
    <scope>NUCLEOTIDE SEQUENCE [LARGE SCALE GENOMIC DNA]</scope>
    <source>
        <strain evidence="16 17">L12M1</strain>
    </source>
</reference>
<keyword evidence="12 15" id="KW-0472">Membrane</keyword>
<protein>
    <recommendedName>
        <fullName evidence="3">Mercuric transport protein MerT</fullName>
    </recommendedName>
    <alternativeName>
        <fullName evidence="13">Mercury ion transport protein</fullName>
    </alternativeName>
</protein>
<gene>
    <name evidence="16" type="ORF">EI427_10975</name>
</gene>
<evidence type="ECO:0000256" key="3">
    <source>
        <dbReference type="ARBA" id="ARBA00017053"/>
    </source>
</evidence>
<name>A0A3S9P3F3_9BACT</name>
<feature type="transmembrane region" description="Helical" evidence="15">
    <location>
        <begin position="112"/>
        <end position="130"/>
    </location>
</feature>
<dbReference type="EMBL" id="CP034562">
    <property type="protein sequence ID" value="AZQ62737.1"/>
    <property type="molecule type" value="Genomic_DNA"/>
</dbReference>
<keyword evidence="4" id="KW-0813">Transport</keyword>
<evidence type="ECO:0000313" key="16">
    <source>
        <dbReference type="EMBL" id="AZQ62737.1"/>
    </source>
</evidence>
<evidence type="ECO:0000256" key="9">
    <source>
        <dbReference type="ARBA" id="ARBA00022723"/>
    </source>
</evidence>
<evidence type="ECO:0000256" key="1">
    <source>
        <dbReference type="ARBA" id="ARBA00004429"/>
    </source>
</evidence>
<feature type="transmembrane region" description="Helical" evidence="15">
    <location>
        <begin position="62"/>
        <end position="79"/>
    </location>
</feature>
<evidence type="ECO:0000256" key="14">
    <source>
        <dbReference type="ARBA" id="ARBA00045720"/>
    </source>
</evidence>
<evidence type="ECO:0000256" key="7">
    <source>
        <dbReference type="ARBA" id="ARBA00022519"/>
    </source>
</evidence>
<comment type="subcellular location">
    <subcellularLocation>
        <location evidence="1">Cell inner membrane</location>
        <topology evidence="1">Multi-pass membrane protein</topology>
    </subcellularLocation>
</comment>
<evidence type="ECO:0000256" key="11">
    <source>
        <dbReference type="ARBA" id="ARBA00022989"/>
    </source>
</evidence>
<evidence type="ECO:0000256" key="6">
    <source>
        <dbReference type="ARBA" id="ARBA00022475"/>
    </source>
</evidence>
<evidence type="ECO:0000313" key="17">
    <source>
        <dbReference type="Proteomes" id="UP000267268"/>
    </source>
</evidence>
<keyword evidence="8 15" id="KW-0812">Transmembrane</keyword>
<keyword evidence="10" id="KW-0476">Mercury</keyword>
<evidence type="ECO:0000256" key="8">
    <source>
        <dbReference type="ARBA" id="ARBA00022692"/>
    </source>
</evidence>
<feature type="transmembrane region" description="Helical" evidence="15">
    <location>
        <begin position="21"/>
        <end position="50"/>
    </location>
</feature>
<dbReference type="GO" id="GO:0005886">
    <property type="term" value="C:plasma membrane"/>
    <property type="evidence" value="ECO:0007669"/>
    <property type="project" value="UniProtKB-SubCell"/>
</dbReference>
<keyword evidence="7" id="KW-0997">Cell inner membrane</keyword>
<dbReference type="Gene3D" id="1.10.287.910">
    <property type="entry name" value="bacterial mercury transporter, merf"/>
    <property type="match status" value="1"/>
</dbReference>
<evidence type="ECO:0000256" key="10">
    <source>
        <dbReference type="ARBA" id="ARBA00022914"/>
    </source>
</evidence>
<dbReference type="Pfam" id="PF02411">
    <property type="entry name" value="MerT"/>
    <property type="match status" value="1"/>
</dbReference>
<keyword evidence="11 15" id="KW-1133">Transmembrane helix</keyword>
<keyword evidence="17" id="KW-1185">Reference proteome</keyword>